<comment type="similarity">
    <text evidence="2">Belongs to the IFI6/IFI27 family.</text>
</comment>
<evidence type="ECO:0000256" key="1">
    <source>
        <dbReference type="ARBA" id="ARBA00004141"/>
    </source>
</evidence>
<evidence type="ECO:0000256" key="3">
    <source>
        <dbReference type="ARBA" id="ARBA00022692"/>
    </source>
</evidence>
<dbReference type="Pfam" id="PF06140">
    <property type="entry name" value="Ifi-6-16"/>
    <property type="match status" value="1"/>
</dbReference>
<keyword evidence="6" id="KW-0732">Signal</keyword>
<dbReference type="GO" id="GO:0016020">
    <property type="term" value="C:membrane"/>
    <property type="evidence" value="ECO:0007669"/>
    <property type="project" value="UniProtKB-SubCell"/>
</dbReference>
<keyword evidence="4" id="KW-1133">Transmembrane helix</keyword>
<comment type="subcellular location">
    <subcellularLocation>
        <location evidence="1">Membrane</location>
        <topology evidence="1">Multi-pass membrane protein</topology>
    </subcellularLocation>
</comment>
<gene>
    <name evidence="7" type="ORF">CROQUDRAFT_130915</name>
</gene>
<keyword evidence="8" id="KW-1185">Reference proteome</keyword>
<dbReference type="OrthoDB" id="7366896at2759"/>
<proteinExistence type="inferred from homology"/>
<feature type="chain" id="PRO_5040396289" evidence="6">
    <location>
        <begin position="17"/>
        <end position="108"/>
    </location>
</feature>
<feature type="signal peptide" evidence="6">
    <location>
        <begin position="1"/>
        <end position="16"/>
    </location>
</feature>
<dbReference type="InterPro" id="IPR038213">
    <property type="entry name" value="IFI6/IFI27-like_sf"/>
</dbReference>
<dbReference type="EMBL" id="MU167223">
    <property type="protein sequence ID" value="KAG0149922.1"/>
    <property type="molecule type" value="Genomic_DNA"/>
</dbReference>
<dbReference type="PANTHER" id="PTHR16932">
    <property type="entry name" value="INTERFERON ALPHA-INDUCIBLE PROTEIN 27"/>
    <property type="match status" value="1"/>
</dbReference>
<dbReference type="PANTHER" id="PTHR16932:SF18">
    <property type="entry name" value="INTERFERON, ALPHA-INDUCIBLE PROTEIN 27-LIKE 2"/>
    <property type="match status" value="1"/>
</dbReference>
<evidence type="ECO:0000313" key="8">
    <source>
        <dbReference type="Proteomes" id="UP000886653"/>
    </source>
</evidence>
<dbReference type="AlphaFoldDB" id="A0A9P6NQQ3"/>
<keyword evidence="3" id="KW-0812">Transmembrane</keyword>
<sequence length="108" mass="10870">MPALAAMGWSASGVVAGSTAAAWQSSIGAVASGSLFASLQSLGATGAATLQAVAGIGGALAATASGASRMIPNFVNTPYRYLYDGDLNDKKKLEKLISCKEIFLSNQN</sequence>
<dbReference type="Gene3D" id="6.10.110.10">
    <property type="match status" value="1"/>
</dbReference>
<evidence type="ECO:0000313" key="7">
    <source>
        <dbReference type="EMBL" id="KAG0149922.1"/>
    </source>
</evidence>
<dbReference type="Proteomes" id="UP000886653">
    <property type="component" value="Unassembled WGS sequence"/>
</dbReference>
<name>A0A9P6NQQ3_9BASI</name>
<evidence type="ECO:0000256" key="6">
    <source>
        <dbReference type="SAM" id="SignalP"/>
    </source>
</evidence>
<evidence type="ECO:0000256" key="5">
    <source>
        <dbReference type="ARBA" id="ARBA00023136"/>
    </source>
</evidence>
<reference evidence="7" key="1">
    <citation type="submission" date="2013-11" db="EMBL/GenBank/DDBJ databases">
        <title>Genome sequence of the fusiform rust pathogen reveals effectors for host alternation and coevolution with pine.</title>
        <authorList>
            <consortium name="DOE Joint Genome Institute"/>
            <person name="Smith K."/>
            <person name="Pendleton A."/>
            <person name="Kubisiak T."/>
            <person name="Anderson C."/>
            <person name="Salamov A."/>
            <person name="Aerts A."/>
            <person name="Riley R."/>
            <person name="Clum A."/>
            <person name="Lindquist E."/>
            <person name="Ence D."/>
            <person name="Campbell M."/>
            <person name="Kronenberg Z."/>
            <person name="Feau N."/>
            <person name="Dhillon B."/>
            <person name="Hamelin R."/>
            <person name="Burleigh J."/>
            <person name="Smith J."/>
            <person name="Yandell M."/>
            <person name="Nelson C."/>
            <person name="Grigoriev I."/>
            <person name="Davis J."/>
        </authorList>
    </citation>
    <scope>NUCLEOTIDE SEQUENCE</scope>
    <source>
        <strain evidence="7">G11</strain>
    </source>
</reference>
<comment type="caution">
    <text evidence="7">The sequence shown here is derived from an EMBL/GenBank/DDBJ whole genome shotgun (WGS) entry which is preliminary data.</text>
</comment>
<protein>
    <submittedName>
        <fullName evidence="7">Uncharacterized protein</fullName>
    </submittedName>
</protein>
<keyword evidence="5" id="KW-0472">Membrane</keyword>
<accession>A0A9P6NQQ3</accession>
<evidence type="ECO:0000256" key="2">
    <source>
        <dbReference type="ARBA" id="ARBA00007262"/>
    </source>
</evidence>
<dbReference type="InterPro" id="IPR009311">
    <property type="entry name" value="IFI6/IFI27-like"/>
</dbReference>
<organism evidence="7 8">
    <name type="scientific">Cronartium quercuum f. sp. fusiforme G11</name>
    <dbReference type="NCBI Taxonomy" id="708437"/>
    <lineage>
        <taxon>Eukaryota</taxon>
        <taxon>Fungi</taxon>
        <taxon>Dikarya</taxon>
        <taxon>Basidiomycota</taxon>
        <taxon>Pucciniomycotina</taxon>
        <taxon>Pucciniomycetes</taxon>
        <taxon>Pucciniales</taxon>
        <taxon>Coleosporiaceae</taxon>
        <taxon>Cronartium</taxon>
    </lineage>
</organism>
<evidence type="ECO:0000256" key="4">
    <source>
        <dbReference type="ARBA" id="ARBA00022989"/>
    </source>
</evidence>